<keyword evidence="5 8" id="KW-0456">Lyase</keyword>
<comment type="catalytic activity">
    <reaction evidence="1 8">
        <text>7,8-dihydroneopterin = 6-hydroxymethyl-7,8-dihydropterin + glycolaldehyde</text>
        <dbReference type="Rhea" id="RHEA:10540"/>
        <dbReference type="ChEBI" id="CHEBI:17001"/>
        <dbReference type="ChEBI" id="CHEBI:17071"/>
        <dbReference type="ChEBI" id="CHEBI:44841"/>
        <dbReference type="EC" id="4.1.2.25"/>
    </reaction>
</comment>
<dbReference type="Pfam" id="PF02152">
    <property type="entry name" value="FolB"/>
    <property type="match status" value="1"/>
</dbReference>
<dbReference type="FunFam" id="3.30.1130.10:FF:000003">
    <property type="entry name" value="7,8-dihydroneopterin aldolase"/>
    <property type="match status" value="1"/>
</dbReference>
<comment type="function">
    <text evidence="8">Catalyzes the conversion of 7,8-dihydroneopterin to 6-hydroxymethyl-7,8-dihydropterin.</text>
</comment>
<evidence type="ECO:0000313" key="11">
    <source>
        <dbReference type="Proteomes" id="UP000249886"/>
    </source>
</evidence>
<comment type="caution">
    <text evidence="10">The sequence shown here is derived from an EMBL/GenBank/DDBJ whole genome shotgun (WGS) entry which is preliminary data.</text>
</comment>
<dbReference type="NCBIfam" id="TIGR00526">
    <property type="entry name" value="folB_dom"/>
    <property type="match status" value="1"/>
</dbReference>
<evidence type="ECO:0000256" key="3">
    <source>
        <dbReference type="ARBA" id="ARBA00005708"/>
    </source>
</evidence>
<dbReference type="InterPro" id="IPR006156">
    <property type="entry name" value="Dihydroneopterin_aldolase"/>
</dbReference>
<dbReference type="GO" id="GO:0004150">
    <property type="term" value="F:dihydroneopterin aldolase activity"/>
    <property type="evidence" value="ECO:0007669"/>
    <property type="project" value="UniProtKB-UniRule"/>
</dbReference>
<dbReference type="PANTHER" id="PTHR42844">
    <property type="entry name" value="DIHYDRONEOPTERIN ALDOLASE 1-RELATED"/>
    <property type="match status" value="1"/>
</dbReference>
<reference evidence="10 11" key="1">
    <citation type="submission" date="2018-06" db="EMBL/GenBank/DDBJ databases">
        <authorList>
            <consortium name="Pathogen Informatics"/>
            <person name="Doyle S."/>
        </authorList>
    </citation>
    <scope>NUCLEOTIDE SEQUENCE [LARGE SCALE GENOMIC DNA]</scope>
    <source>
        <strain evidence="10 11">NCTC10254</strain>
    </source>
</reference>
<dbReference type="Proteomes" id="UP000249886">
    <property type="component" value="Unassembled WGS sequence"/>
</dbReference>
<dbReference type="EC" id="4.1.2.25" evidence="8"/>
<comment type="catalytic activity">
    <reaction evidence="7">
        <text>7,8-dihydroneopterin + O2 = 7,8-dihydroxanthopterin + glycolaldehyde + formate + H(+)</text>
        <dbReference type="Rhea" id="RHEA:45332"/>
        <dbReference type="ChEBI" id="CHEBI:15378"/>
        <dbReference type="ChEBI" id="CHEBI:15379"/>
        <dbReference type="ChEBI" id="CHEBI:15740"/>
        <dbReference type="ChEBI" id="CHEBI:17001"/>
        <dbReference type="ChEBI" id="CHEBI:17071"/>
        <dbReference type="ChEBI" id="CHEBI:85130"/>
        <dbReference type="EC" id="1.13.11.81"/>
    </reaction>
</comment>
<dbReference type="EMBL" id="UARK01000011">
    <property type="protein sequence ID" value="SPW28529.1"/>
    <property type="molecule type" value="Genomic_DNA"/>
</dbReference>
<comment type="similarity">
    <text evidence="3 8">Belongs to the DHNA family.</text>
</comment>
<evidence type="ECO:0000313" key="10">
    <source>
        <dbReference type="EMBL" id="SPW28529.1"/>
    </source>
</evidence>
<keyword evidence="4 8" id="KW-0289">Folate biosynthesis</keyword>
<name>A0A6H9XMT2_9CORY</name>
<dbReference type="SMART" id="SM00905">
    <property type="entry name" value="FolB"/>
    <property type="match status" value="1"/>
</dbReference>
<dbReference type="GO" id="GO:0046656">
    <property type="term" value="P:folic acid biosynthetic process"/>
    <property type="evidence" value="ECO:0007669"/>
    <property type="project" value="UniProtKB-UniRule"/>
</dbReference>
<evidence type="ECO:0000256" key="2">
    <source>
        <dbReference type="ARBA" id="ARBA00005013"/>
    </source>
</evidence>
<sequence length="123" mass="13850">MADRIELTGLKARGYHGVFPEENRDGQEFLVDLICWLDATRAVETDDVADTINYADLAEIAHQVITGPPYNLIEKVAGTIANIIMARYEQLYAVEVTVHKPQAPIPRDFTDVAVVARRSRRRI</sequence>
<organism evidence="10 11">
    <name type="scientific">Corynebacterium matruchotii</name>
    <dbReference type="NCBI Taxonomy" id="43768"/>
    <lineage>
        <taxon>Bacteria</taxon>
        <taxon>Bacillati</taxon>
        <taxon>Actinomycetota</taxon>
        <taxon>Actinomycetes</taxon>
        <taxon>Mycobacteriales</taxon>
        <taxon>Corynebacteriaceae</taxon>
        <taxon>Corynebacterium</taxon>
    </lineage>
</organism>
<feature type="domain" description="Dihydroneopterin aldolase/epimerase" evidence="9">
    <location>
        <begin position="5"/>
        <end position="118"/>
    </location>
</feature>
<evidence type="ECO:0000256" key="1">
    <source>
        <dbReference type="ARBA" id="ARBA00001353"/>
    </source>
</evidence>
<dbReference type="NCBIfam" id="TIGR00525">
    <property type="entry name" value="folB"/>
    <property type="match status" value="1"/>
</dbReference>
<evidence type="ECO:0000259" key="9">
    <source>
        <dbReference type="SMART" id="SM00905"/>
    </source>
</evidence>
<dbReference type="SUPFAM" id="SSF55620">
    <property type="entry name" value="Tetrahydrobiopterin biosynthesis enzymes-like"/>
    <property type="match status" value="1"/>
</dbReference>
<evidence type="ECO:0000256" key="8">
    <source>
        <dbReference type="RuleBase" id="RU362079"/>
    </source>
</evidence>
<dbReference type="PANTHER" id="PTHR42844:SF1">
    <property type="entry name" value="DIHYDRONEOPTERIN ALDOLASE 1-RELATED"/>
    <property type="match status" value="1"/>
</dbReference>
<evidence type="ECO:0000256" key="4">
    <source>
        <dbReference type="ARBA" id="ARBA00022909"/>
    </source>
</evidence>
<gene>
    <name evidence="10" type="primary">folX_2</name>
    <name evidence="10" type="ORF">NCTC10254_01475</name>
</gene>
<dbReference type="InterPro" id="IPR006157">
    <property type="entry name" value="FolB_dom"/>
</dbReference>
<dbReference type="GO" id="GO:0046654">
    <property type="term" value="P:tetrahydrofolate biosynthetic process"/>
    <property type="evidence" value="ECO:0007669"/>
    <property type="project" value="UniProtKB-UniRule"/>
</dbReference>
<dbReference type="GO" id="GO:0005737">
    <property type="term" value="C:cytoplasm"/>
    <property type="evidence" value="ECO:0007669"/>
    <property type="project" value="TreeGrafter"/>
</dbReference>
<protein>
    <recommendedName>
        <fullName evidence="6 8">7,8-dihydroneopterin aldolase</fullName>
        <ecNumber evidence="8">4.1.2.25</ecNumber>
    </recommendedName>
</protein>
<dbReference type="RefSeq" id="WP_005525417.1">
    <property type="nucleotide sequence ID" value="NZ_CP050134.2"/>
</dbReference>
<dbReference type="UniPathway" id="UPA00077">
    <property type="reaction ID" value="UER00154"/>
</dbReference>
<comment type="pathway">
    <text evidence="2 8">Cofactor biosynthesis; tetrahydrofolate biosynthesis; 2-amino-4-hydroxy-6-hydroxymethyl-7,8-dihydropteridine diphosphate from 7,8-dihydroneopterin triphosphate: step 3/4.</text>
</comment>
<dbReference type="InterPro" id="IPR043133">
    <property type="entry name" value="GTP-CH-I_C/QueF"/>
</dbReference>
<dbReference type="CDD" id="cd00534">
    <property type="entry name" value="DHNA_DHNTPE"/>
    <property type="match status" value="1"/>
</dbReference>
<evidence type="ECO:0000256" key="7">
    <source>
        <dbReference type="ARBA" id="ARBA00052077"/>
    </source>
</evidence>
<dbReference type="Gene3D" id="3.30.1130.10">
    <property type="match status" value="1"/>
</dbReference>
<accession>A0A6H9XMT2</accession>
<proteinExistence type="inferred from homology"/>
<dbReference type="AlphaFoldDB" id="A0A6H9XMT2"/>
<evidence type="ECO:0000256" key="6">
    <source>
        <dbReference type="ARBA" id="ARBA00032903"/>
    </source>
</evidence>
<dbReference type="GeneID" id="84573663"/>
<evidence type="ECO:0000256" key="5">
    <source>
        <dbReference type="ARBA" id="ARBA00023239"/>
    </source>
</evidence>